<comment type="caution">
    <text evidence="1">The sequence shown here is derived from an EMBL/GenBank/DDBJ whole genome shotgun (WGS) entry which is preliminary data.</text>
</comment>
<dbReference type="AlphaFoldDB" id="A0AA40GGM6"/>
<gene>
    <name evidence="1" type="ORF">K0M31_001981</name>
</gene>
<name>A0AA40GGM6_9HYME</name>
<proteinExistence type="predicted"/>
<evidence type="ECO:0000313" key="2">
    <source>
        <dbReference type="Proteomes" id="UP001177670"/>
    </source>
</evidence>
<dbReference type="Proteomes" id="UP001177670">
    <property type="component" value="Unassembled WGS sequence"/>
</dbReference>
<dbReference type="EMBL" id="JAHYIQ010000001">
    <property type="protein sequence ID" value="KAK1137472.1"/>
    <property type="molecule type" value="Genomic_DNA"/>
</dbReference>
<protein>
    <submittedName>
        <fullName evidence="1">Uncharacterized protein</fullName>
    </submittedName>
</protein>
<sequence>MNAVPSNKSNVTNQRITTNRINHLLKIFNCIWQHQVFPDNWRKTIVISIPKPEKIINRWLRWFLESNNILSPNSNMDLGSTG</sequence>
<organism evidence="1 2">
    <name type="scientific">Melipona bicolor</name>
    <dbReference type="NCBI Taxonomy" id="60889"/>
    <lineage>
        <taxon>Eukaryota</taxon>
        <taxon>Metazoa</taxon>
        <taxon>Ecdysozoa</taxon>
        <taxon>Arthropoda</taxon>
        <taxon>Hexapoda</taxon>
        <taxon>Insecta</taxon>
        <taxon>Pterygota</taxon>
        <taxon>Neoptera</taxon>
        <taxon>Endopterygota</taxon>
        <taxon>Hymenoptera</taxon>
        <taxon>Apocrita</taxon>
        <taxon>Aculeata</taxon>
        <taxon>Apoidea</taxon>
        <taxon>Anthophila</taxon>
        <taxon>Apidae</taxon>
        <taxon>Melipona</taxon>
    </lineage>
</organism>
<reference evidence="1" key="1">
    <citation type="submission" date="2021-10" db="EMBL/GenBank/DDBJ databases">
        <title>Melipona bicolor Genome sequencing and assembly.</title>
        <authorList>
            <person name="Araujo N.S."/>
            <person name="Arias M.C."/>
        </authorList>
    </citation>
    <scope>NUCLEOTIDE SEQUENCE</scope>
    <source>
        <strain evidence="1">USP_2M_L1-L4_2017</strain>
        <tissue evidence="1">Whole body</tissue>
    </source>
</reference>
<evidence type="ECO:0000313" key="1">
    <source>
        <dbReference type="EMBL" id="KAK1137472.1"/>
    </source>
</evidence>
<accession>A0AA40GGM6</accession>
<keyword evidence="2" id="KW-1185">Reference proteome</keyword>